<protein>
    <submittedName>
        <fullName evidence="10">(diamondback moth) hypothetical protein</fullName>
    </submittedName>
</protein>
<comment type="subcellular location">
    <subcellularLocation>
        <location evidence="1">Cell membrane</location>
        <topology evidence="1">Multi-pass membrane protein</topology>
    </subcellularLocation>
</comment>
<dbReference type="PANTHER" id="PTHR48021:SF33">
    <property type="entry name" value="AT22075P-RELATED"/>
    <property type="match status" value="1"/>
</dbReference>
<feature type="transmembrane region" description="Helical" evidence="8">
    <location>
        <begin position="179"/>
        <end position="198"/>
    </location>
</feature>
<feature type="transmembrane region" description="Helical" evidence="8">
    <location>
        <begin position="154"/>
        <end position="173"/>
    </location>
</feature>
<feature type="transmembrane region" description="Helical" evidence="8">
    <location>
        <begin position="306"/>
        <end position="325"/>
    </location>
</feature>
<evidence type="ECO:0000256" key="3">
    <source>
        <dbReference type="ARBA" id="ARBA00022475"/>
    </source>
</evidence>
<feature type="transmembrane region" description="Helical" evidence="8">
    <location>
        <begin position="267"/>
        <end position="294"/>
    </location>
</feature>
<sequence>MTKTSDGVPNKNSENVKDNKSKQWIMGLIANTTIFTSGVQAGWISPNITLLQGPDSPAGYPLSDLEISLIASAICFSAVFFCMGYSFIADRYGRKLCIIIIASLQALAWIIKLTSANSVCLIISQACVGASGSGVFTICPTYTKEISSDSIRGAMSSVGMLLQSIGILFMYALGAYLDYYTVLYIGLAIPLLNLLFLLKVPESPPHLVKIGKIEEAKNTIAYLTGLDAESKPVQNAIDEMTTAQQQRDKMPKMTIKTAFKDKATRRAFFLGLFMISVLDCGGTFAIFAYASVIIENSGVTMNPELQALSIPTVSILGALVSTVTIEKFGRKPLLITCLTMVGLPMAGLGTILMLQDQGYVVYQWFPIIAITLGVFAYGAGVLPVPYTVMTEIFDYQVRAKFVGFYVTMGWFQCFLQTILFTPISQALGMHTMFFIFSAINLVSAVLCVVWMPETKGKSLHQIQKALCAK</sequence>
<feature type="domain" description="Major facilitator superfamily (MFS) profile" evidence="9">
    <location>
        <begin position="26"/>
        <end position="455"/>
    </location>
</feature>
<evidence type="ECO:0000313" key="11">
    <source>
        <dbReference type="Proteomes" id="UP000653454"/>
    </source>
</evidence>
<keyword evidence="3" id="KW-1003">Cell membrane</keyword>
<dbReference type="Pfam" id="PF00083">
    <property type="entry name" value="Sugar_tr"/>
    <property type="match status" value="1"/>
</dbReference>
<name>A0A8S4F352_PLUXY</name>
<dbReference type="Gene3D" id="1.20.1250.20">
    <property type="entry name" value="MFS general substrate transporter like domains"/>
    <property type="match status" value="1"/>
</dbReference>
<keyword evidence="7 8" id="KW-0472">Membrane</keyword>
<evidence type="ECO:0000256" key="5">
    <source>
        <dbReference type="ARBA" id="ARBA00022692"/>
    </source>
</evidence>
<dbReference type="GO" id="GO:0022857">
    <property type="term" value="F:transmembrane transporter activity"/>
    <property type="evidence" value="ECO:0007669"/>
    <property type="project" value="InterPro"/>
</dbReference>
<evidence type="ECO:0000256" key="8">
    <source>
        <dbReference type="SAM" id="Phobius"/>
    </source>
</evidence>
<dbReference type="Proteomes" id="UP000653454">
    <property type="component" value="Unassembled WGS sequence"/>
</dbReference>
<feature type="transmembrane region" description="Helical" evidence="8">
    <location>
        <begin position="332"/>
        <end position="352"/>
    </location>
</feature>
<evidence type="ECO:0000256" key="6">
    <source>
        <dbReference type="ARBA" id="ARBA00022989"/>
    </source>
</evidence>
<feature type="transmembrane region" description="Helical" evidence="8">
    <location>
        <begin position="432"/>
        <end position="451"/>
    </location>
</feature>
<evidence type="ECO:0000256" key="1">
    <source>
        <dbReference type="ARBA" id="ARBA00004651"/>
    </source>
</evidence>
<accession>A0A8S4F352</accession>
<reference evidence="10" key="1">
    <citation type="submission" date="2020-11" db="EMBL/GenBank/DDBJ databases">
        <authorList>
            <person name="Whiteford S."/>
        </authorList>
    </citation>
    <scope>NUCLEOTIDE SEQUENCE</scope>
</reference>
<dbReference type="FunFam" id="1.20.1250.20:FF:000218">
    <property type="entry name" value="facilitated trehalose transporter Tret1"/>
    <property type="match status" value="1"/>
</dbReference>
<feature type="transmembrane region" description="Helical" evidence="8">
    <location>
        <begin position="96"/>
        <end position="115"/>
    </location>
</feature>
<evidence type="ECO:0000256" key="4">
    <source>
        <dbReference type="ARBA" id="ARBA00022597"/>
    </source>
</evidence>
<keyword evidence="4" id="KW-0762">Sugar transport</keyword>
<evidence type="ECO:0000259" key="9">
    <source>
        <dbReference type="PROSITE" id="PS50850"/>
    </source>
</evidence>
<dbReference type="SUPFAM" id="SSF103473">
    <property type="entry name" value="MFS general substrate transporter"/>
    <property type="match status" value="1"/>
</dbReference>
<feature type="transmembrane region" description="Helical" evidence="8">
    <location>
        <begin position="364"/>
        <end position="389"/>
    </location>
</feature>
<proteinExistence type="predicted"/>
<dbReference type="PANTHER" id="PTHR48021">
    <property type="match status" value="1"/>
</dbReference>
<evidence type="ECO:0000256" key="7">
    <source>
        <dbReference type="ARBA" id="ARBA00023136"/>
    </source>
</evidence>
<keyword evidence="11" id="KW-1185">Reference proteome</keyword>
<dbReference type="InterPro" id="IPR050549">
    <property type="entry name" value="MFS_Trehalose_Transporter"/>
</dbReference>
<keyword evidence="2" id="KW-0813">Transport</keyword>
<feature type="transmembrane region" description="Helical" evidence="8">
    <location>
        <begin position="65"/>
        <end position="89"/>
    </location>
</feature>
<evidence type="ECO:0000256" key="2">
    <source>
        <dbReference type="ARBA" id="ARBA00022448"/>
    </source>
</evidence>
<comment type="caution">
    <text evidence="10">The sequence shown here is derived from an EMBL/GenBank/DDBJ whole genome shotgun (WGS) entry which is preliminary data.</text>
</comment>
<dbReference type="InterPro" id="IPR020846">
    <property type="entry name" value="MFS_dom"/>
</dbReference>
<feature type="transmembrane region" description="Helical" evidence="8">
    <location>
        <begin position="121"/>
        <end position="142"/>
    </location>
</feature>
<dbReference type="AlphaFoldDB" id="A0A8S4F352"/>
<evidence type="ECO:0000313" key="10">
    <source>
        <dbReference type="EMBL" id="CAG9122268.1"/>
    </source>
</evidence>
<keyword evidence="5 8" id="KW-0812">Transmembrane</keyword>
<feature type="transmembrane region" description="Helical" evidence="8">
    <location>
        <begin position="401"/>
        <end position="420"/>
    </location>
</feature>
<keyword evidence="6 8" id="KW-1133">Transmembrane helix</keyword>
<feature type="transmembrane region" description="Helical" evidence="8">
    <location>
        <begin position="24"/>
        <end position="45"/>
    </location>
</feature>
<dbReference type="PROSITE" id="PS50850">
    <property type="entry name" value="MFS"/>
    <property type="match status" value="1"/>
</dbReference>
<dbReference type="EMBL" id="CAJHNJ030000026">
    <property type="protein sequence ID" value="CAG9122268.1"/>
    <property type="molecule type" value="Genomic_DNA"/>
</dbReference>
<organism evidence="10 11">
    <name type="scientific">Plutella xylostella</name>
    <name type="common">Diamondback moth</name>
    <name type="synonym">Plutella maculipennis</name>
    <dbReference type="NCBI Taxonomy" id="51655"/>
    <lineage>
        <taxon>Eukaryota</taxon>
        <taxon>Metazoa</taxon>
        <taxon>Ecdysozoa</taxon>
        <taxon>Arthropoda</taxon>
        <taxon>Hexapoda</taxon>
        <taxon>Insecta</taxon>
        <taxon>Pterygota</taxon>
        <taxon>Neoptera</taxon>
        <taxon>Endopterygota</taxon>
        <taxon>Lepidoptera</taxon>
        <taxon>Glossata</taxon>
        <taxon>Ditrysia</taxon>
        <taxon>Yponomeutoidea</taxon>
        <taxon>Plutellidae</taxon>
        <taxon>Plutella</taxon>
    </lineage>
</organism>
<dbReference type="GO" id="GO:0005886">
    <property type="term" value="C:plasma membrane"/>
    <property type="evidence" value="ECO:0007669"/>
    <property type="project" value="UniProtKB-SubCell"/>
</dbReference>
<dbReference type="InterPro" id="IPR036259">
    <property type="entry name" value="MFS_trans_sf"/>
</dbReference>
<dbReference type="InterPro" id="IPR005828">
    <property type="entry name" value="MFS_sugar_transport-like"/>
</dbReference>
<gene>
    <name evidence="10" type="ORF">PLXY2_LOCUS7514</name>
</gene>